<accession>A0A8E2W5D7</accession>
<proteinExistence type="predicted"/>
<evidence type="ECO:0000256" key="1">
    <source>
        <dbReference type="SAM" id="Phobius"/>
    </source>
</evidence>
<dbReference type="RefSeq" id="WP_109672610.1">
    <property type="nucleotide sequence ID" value="NZ_QGGH01000026.1"/>
</dbReference>
<gene>
    <name evidence="2" type="ORF">C8D77_12622</name>
</gene>
<feature type="transmembrane region" description="Helical" evidence="1">
    <location>
        <begin position="45"/>
        <end position="68"/>
    </location>
</feature>
<feature type="transmembrane region" description="Helical" evidence="1">
    <location>
        <begin position="75"/>
        <end position="93"/>
    </location>
</feature>
<organism evidence="2 3">
    <name type="scientific">Rhizobium loti</name>
    <name type="common">Mesorhizobium loti</name>
    <dbReference type="NCBI Taxonomy" id="381"/>
    <lineage>
        <taxon>Bacteria</taxon>
        <taxon>Pseudomonadati</taxon>
        <taxon>Pseudomonadota</taxon>
        <taxon>Alphaproteobacteria</taxon>
        <taxon>Hyphomicrobiales</taxon>
        <taxon>Phyllobacteriaceae</taxon>
        <taxon>Mesorhizobium</taxon>
    </lineage>
</organism>
<keyword evidence="1" id="KW-1133">Transmembrane helix</keyword>
<comment type="caution">
    <text evidence="2">The sequence shown here is derived from an EMBL/GenBank/DDBJ whole genome shotgun (WGS) entry which is preliminary data.</text>
</comment>
<dbReference type="EMBL" id="QGGH01000026">
    <property type="protein sequence ID" value="PWJ85542.1"/>
    <property type="molecule type" value="Genomic_DNA"/>
</dbReference>
<keyword evidence="1" id="KW-0812">Transmembrane</keyword>
<feature type="transmembrane region" description="Helical" evidence="1">
    <location>
        <begin position="99"/>
        <end position="115"/>
    </location>
</feature>
<evidence type="ECO:0000313" key="2">
    <source>
        <dbReference type="EMBL" id="PWJ85542.1"/>
    </source>
</evidence>
<sequence length="116" mass="12585">MRDLALQIAGALAIVVAIVHGAIAELRVFPEVHIESRRNQRLFRIVWQASTIDWICIGMLLIAAPALGSETARRWIIAAAVVAYGYAAIGNAVASRGRHIGWCLMGLVVWLSLIGL</sequence>
<dbReference type="Proteomes" id="UP000245631">
    <property type="component" value="Unassembled WGS sequence"/>
</dbReference>
<dbReference type="AlphaFoldDB" id="A0A8E2W5D7"/>
<name>A0A8E2W5D7_RHILI</name>
<keyword evidence="1" id="KW-0472">Membrane</keyword>
<protein>
    <submittedName>
        <fullName evidence="2">Uncharacterized protein</fullName>
    </submittedName>
</protein>
<reference evidence="2 3" key="1">
    <citation type="submission" date="2018-05" db="EMBL/GenBank/DDBJ databases">
        <title>Genomic Encyclopedia of Type Strains, Phase IV (KMG-IV): sequencing the most valuable type-strain genomes for metagenomic binning, comparative biology and taxonomic classification.</title>
        <authorList>
            <person name="Goeker M."/>
        </authorList>
    </citation>
    <scope>NUCLEOTIDE SEQUENCE [LARGE SCALE GENOMIC DNA]</scope>
    <source>
        <strain evidence="2 3">DSM 2626</strain>
    </source>
</reference>
<dbReference type="GeneID" id="61056347"/>
<evidence type="ECO:0000313" key="3">
    <source>
        <dbReference type="Proteomes" id="UP000245631"/>
    </source>
</evidence>